<protein>
    <recommendedName>
        <fullName evidence="3">Tetratricopeptide repeat protein</fullName>
    </recommendedName>
</protein>
<evidence type="ECO:0000313" key="2">
    <source>
        <dbReference type="Proteomes" id="UP000640614"/>
    </source>
</evidence>
<proteinExistence type="predicted"/>
<name>A0ABR9THY2_9FLAO</name>
<dbReference type="Pfam" id="PF20329">
    <property type="entry name" value="DUF6624"/>
    <property type="match status" value="1"/>
</dbReference>
<gene>
    <name evidence="1" type="ORF">C4F50_04905</name>
</gene>
<evidence type="ECO:0000313" key="1">
    <source>
        <dbReference type="EMBL" id="MBE8724282.1"/>
    </source>
</evidence>
<organism evidence="1 2">
    <name type="scientific">Flavobacterium hungaricum</name>
    <dbReference type="NCBI Taxonomy" id="2082725"/>
    <lineage>
        <taxon>Bacteria</taxon>
        <taxon>Pseudomonadati</taxon>
        <taxon>Bacteroidota</taxon>
        <taxon>Flavobacteriia</taxon>
        <taxon>Flavobacteriales</taxon>
        <taxon>Flavobacteriaceae</taxon>
        <taxon>Flavobacterium</taxon>
    </lineage>
</organism>
<dbReference type="EMBL" id="PRDM01000001">
    <property type="protein sequence ID" value="MBE8724282.1"/>
    <property type="molecule type" value="Genomic_DNA"/>
</dbReference>
<comment type="caution">
    <text evidence="1">The sequence shown here is derived from an EMBL/GenBank/DDBJ whole genome shotgun (WGS) entry which is preliminary data.</text>
</comment>
<dbReference type="InterPro" id="IPR046732">
    <property type="entry name" value="DUF6624"/>
</dbReference>
<accession>A0ABR9THY2</accession>
<reference evidence="1 2" key="1">
    <citation type="submission" date="2018-07" db="EMBL/GenBank/DDBJ databases">
        <title>Genome assembly of strain KB82.</title>
        <authorList>
            <person name="Kukolya J."/>
            <person name="Horvath B."/>
            <person name="Nagy I."/>
            <person name="Toth A."/>
        </authorList>
    </citation>
    <scope>NUCLEOTIDE SEQUENCE [LARGE SCALE GENOMIC DNA]</scope>
    <source>
        <strain evidence="1 2">Kb82</strain>
    </source>
</reference>
<keyword evidence="2" id="KW-1185">Reference proteome</keyword>
<sequence length="413" mass="48205">MNCFTSKSQTNYTYEKLIAEASLLHLQKDYKNAVPKLEKAFLIENPDALNAYKAAGIYSLDENKTKAFQYLDLSLDKGWTEADQLLIDPYFDFIRTNYSQEWKAIENKACLKEQHYVETLKLPELRKKINSMGIEDQKIRYSKIQTSDPEQLNLIQQKINELDFKNLSTAKEILKSNGWPKISEIGKDGAHNFWLIVQHADQDILFQKSALYEMEKLKGTNELDMENYAFLYDRVQCNLNYKQLYGTQVNWTQNGKASSFRGIVNEHEVDKRRMALKLLPLAIYALNYGFEYTLPTAVEALKRAENDTENTFNLINEAKNYYQTKEFKKVYDNYNNASMILGGMTSAQNFEAATLFANIYNQTTEEQYRSISLDFLGLNYLRGDLIKKDLLSNKEFRSFYSEKRWKDLIESLQ</sequence>
<dbReference type="SUPFAM" id="SSF81901">
    <property type="entry name" value="HCP-like"/>
    <property type="match status" value="1"/>
</dbReference>
<dbReference type="Proteomes" id="UP000640614">
    <property type="component" value="Unassembled WGS sequence"/>
</dbReference>
<evidence type="ECO:0008006" key="3">
    <source>
        <dbReference type="Google" id="ProtNLM"/>
    </source>
</evidence>